<sequence>MTNVFLRILEFGEVQNLKNKRNNFTLSFLLIAFLTITNNSYSQTIPGTGTVTSNCGNCTPTNWLDTGGTPDISNRFNTGGQGSAGGNATWVNPLPLPPTGDLTWVSIRDIGDGIGLAGSEESVTAIMGELVANKIYILKIYTLTALSNADGTDPANSYYSGTYMDQFDFEIDNNGRQTISSITRDKWGTNNIVFIAQPNSGNMNISFYPRTDADEGPFPYQGLESLQIAIELNAIEELDTDNDGVPDIVDVDDDNDGILDTEELTVGATTYDPLGDEDGDKLPNYLDTRDDGTGDGSNTSYIDSNSDGVPDIFDFDNDGIPNHLDLDTDNDGIPDNIEAQTTNGYIAPSGSVGNGFTDIDNDGLDDNYDPVVAGATAGVAIIPVNSENDGEPDYKDLDSDNDTVPDTVEANLILSGNVGENGLDNIYDNEDNYTDVNGSFDNTQVDNFPDQDNNASLGLPNDVNWRDVSVAGFIDTDGDGIANSVDIDNDNDGIIDTLEGYATECAKYDNGFIESEVSIVNSNNIIGEPDGNFGQVYNGTSTFDFDFGQTYPAGTQYQITWRRRNNVTTGTAYIDLSESSDNSTYLLHPIRPQSTNNVTFQNTIVTSNVSFRYLRFAKGTINTVDYEVDAIGIIQNTNCSLDSDNDGVPNYLDLDSDNDGIPDNIEAQATNAYIAPSGAPNAGFTDANNNGLDDNYETAQGGTDITPVNTDNSNDSIPDYLDLDSDNDGTSDSAEANLSLHGNFGLNGLDSSYENSDNYTDVNGNFDETPFNDFPDNPTGGEIDWRDNTSTFIDTDGDGIPNSVDLDDDNDGILDTVEGCDAASIISENLSFTTVSGSGFSYNGNNLNFTNGTANYVNSTHSPDFSTYGVNGDFEMKFTLNGNYTDFTDRRVVIGINESGTDSSNSWQDVDFSFYVRGTNETLQIYENGNYIGNFGNGASGNILSIRKTGTNVSYLVNGNVVYTSAQTANGNDYYIDSSFFGQTSNFDLNNFQVEYINPADDFDGDGILNCLDLDSDNDGIPDNIEAQSTLGYTAPDGVYDANGVDTAYSGGLTPEDTDTDGAFDYLDTDSDNDGKLDNFEAGLTLTGVYGVNGLDNAYDNGDNYNDVNGSFDNSQSNNFPDEDGDVFNSGDVDYRDDTFTNDYDGDGISDELDLDDDNDGIVDAIELGPGSCLISDPTGGILNWNNEFTNGDTTFISGDDPLGTSANLSNNNVNILLSRTSNVLSESEFRVNNATTTNSSFNLNQGASFSAFSRHTINFDAPVFGINFTIYDVNVDVNTIAIDRVKIIITKQDGTTYNLTAADYTTGASNSFTGNNTFLGTSTASSSITINSISEWITQVQIVYENAGSGSITATQNIAIGDIGFCTPIDSDGDTVFDFRDLDADNDGIPDNIEAQTTSGYIAPTGSYSLFGIDLAYDTGITPVNTDETGEPDYLDLDSDDDGINDILESGLTTLPNNGSTTTNPVGKNGLDNTLDNGDDYVDVNGSFDNTPADNFTDGDADVNIGGDLDYRDDIIGVDTDGDGITNDIDIDDDNDGIPDIIEDQADTSISPTFATNPDAYWPLDNNSNDASGNGNNERPETNQPDYSTDAIQGTHSAEFNGTNDVLRYSQDGGFMESTYTHISFSAWIKPDDVSGQRVIYEEGGATNGITLWINNGVITLSTRNGGAASQRDLAHPVSIAVDNAWHHVAATFVNGILTLYVDGNPVSLDISADYTTIPNHTNDGGLGGPIGGATGAGVNGYYSGLIDAARYSNTPAGAFSAEDISSEVALASDSDNDGIINSLDIDADNDGIPDNIEAQPTIGYISPSGSDTDNDGLDDAYDPDCALAADCAGIIGVDLTAQENTDASLTNPDTIPDYLDSDSDGDGLLDIEENGFTDNTVSGTDSDNDGLDDNFEGANTNDRYDVNDEINTPSQDLPDNDSDVSATGDVDYRDDTEDPITAGILNSILWLRADIDVTGTTNVTSWVDQTTSPFTATATTGPSKIENGLNFNPSLDFDESNNEFMQITGGILGNGATINNIWVYAVSKSNVNAYAYNISQGFDATRFYLLTPDNDPGSNDFAFKFGAQTALEIDWGANTGEFNLWNAGSSTSTSTPSGTNKALYRNGLRLLTDNLGSAVLSNSSQNLYIGSFDGTQRYMNGEIAEIMVFDAVPSATQQQHIQSYLAIKYGITLDDTDNNATIVEGDYLLKDLNTKVWDYTNNNTFHNDVAGIGRDDAMALNQKQSKSINSDAIITIGLAAITATNATNLNTFTLNKDFLVWGNNNGNINSITETELVCAPEKTIGRTWKIVETGSVGSTQITANKAILDAALTTPNTIKVLKVADDANFTSNVNYVLLTDTVINSENVYAAQYDFNGVKYFTYSEINGIFWNGDANAWTGGNSSLIAGGPSTNAADRDKVMVIDSQTSLTHAVLTENVVVECVWIKDDSKLMVSDNRYLEFDEDFILDGEMKLIGDGQLIQTHAGFSNVEGNGKLYRDQQAVVPSIYRYHYWSSPVRELNQDSFRVKEVMKDGNEPTSAASTITEIDWSGNGNIYDGAPGVAGVTPIKIAPYWIYSYFNGTTQAEYVQRRESSPIKRGQGYTMKSTGQNPQNFTFVGTPNDGSITFDVDPATTSLLGNPYPSALDATDFINTNINEIDGTIYFWEHTGEDKANPASSEGHNLTGYQGGYSQRNISMGIAANGVGSLPALVFDWTDAILSGNTVTQTVSGITTTVTKSAGNIGLLPNILGVGGTLGNIIGDIGLTTSTYDVTFDFNAKVDLKSIYLFNNVILPLTNPTVTLTPNGGASPVTQELSGITGQEITLDWEDVTSFTITTDSPYNLIIDDLKFTKGNLPSLGDGVYHAPNRYIGVGQGFFVSSSSIGGRIRFENSQRNYRDNNYAAGGTFFFKSNQKKSAQDQETSLLPKLKLGFNYNVTDEIKSHRQIGISFRRNNTFGYDNGYDSDIYDLNSTDFYWHFQEYSNRKLIIAGVPSLEKDMEIPLSVIIGSNNSFTVQIDEVENIEDNIYLLDKLTNTSYLLSDTATELNVPVGTYTDRFFITFASKNALSVENDTILSENLEVFMDNDNREIVIRNSDLLNIKKVELYNLLGQKVNTFPNLENGIENRLKINKLPTAIYTVNLVTEKGKISKKLLIE</sequence>
<evidence type="ECO:0000256" key="2">
    <source>
        <dbReference type="SAM" id="MobiDB-lite"/>
    </source>
</evidence>
<dbReference type="Pfam" id="PF13385">
    <property type="entry name" value="Laminin_G_3"/>
    <property type="match status" value="1"/>
</dbReference>
<dbReference type="Pfam" id="PF26628">
    <property type="entry name" value="DUF8202"/>
    <property type="match status" value="1"/>
</dbReference>
<feature type="compositionally biased region" description="Polar residues" evidence="2">
    <location>
        <begin position="1878"/>
        <end position="1887"/>
    </location>
</feature>
<dbReference type="Gene3D" id="4.10.1080.10">
    <property type="entry name" value="TSP type-3 repeat"/>
    <property type="match status" value="1"/>
</dbReference>
<dbReference type="InterPro" id="IPR026444">
    <property type="entry name" value="Secre_tail"/>
</dbReference>
<feature type="compositionally biased region" description="Polar residues" evidence="2">
    <location>
        <begin position="296"/>
        <end position="307"/>
    </location>
</feature>
<feature type="compositionally biased region" description="Acidic residues" evidence="2">
    <location>
        <begin position="1530"/>
        <end position="1547"/>
    </location>
</feature>
<feature type="region of interest" description="Disordered" evidence="2">
    <location>
        <begin position="699"/>
        <end position="718"/>
    </location>
</feature>
<dbReference type="SUPFAM" id="SSF49899">
    <property type="entry name" value="Concanavalin A-like lectins/glucanases"/>
    <property type="match status" value="1"/>
</dbReference>
<feature type="compositionally biased region" description="Polar residues" evidence="2">
    <location>
        <begin position="1548"/>
        <end position="1557"/>
    </location>
</feature>
<dbReference type="PROSITE" id="PS00018">
    <property type="entry name" value="EF_HAND_1"/>
    <property type="match status" value="1"/>
</dbReference>
<dbReference type="NCBIfam" id="TIGR04183">
    <property type="entry name" value="Por_Secre_tail"/>
    <property type="match status" value="1"/>
</dbReference>
<keyword evidence="5" id="KW-1185">Reference proteome</keyword>
<organism evidence="4 5">
    <name type="scientific">Polaribacter marinaquae</name>
    <dbReference type="NCBI Taxonomy" id="1642819"/>
    <lineage>
        <taxon>Bacteria</taxon>
        <taxon>Pseudomonadati</taxon>
        <taxon>Bacteroidota</taxon>
        <taxon>Flavobacteriia</taxon>
        <taxon>Flavobacteriales</taxon>
        <taxon>Flavobacteriaceae</taxon>
    </lineage>
</organism>
<feature type="region of interest" description="Disordered" evidence="2">
    <location>
        <begin position="1848"/>
        <end position="1937"/>
    </location>
</feature>
<proteinExistence type="predicted"/>
<dbReference type="InterPro" id="IPR018247">
    <property type="entry name" value="EF_Hand_1_Ca_BS"/>
</dbReference>
<dbReference type="InterPro" id="IPR013320">
    <property type="entry name" value="ConA-like_dom_sf"/>
</dbReference>
<dbReference type="Gene3D" id="2.60.120.200">
    <property type="match status" value="1"/>
</dbReference>
<feature type="compositionally biased region" description="Acidic residues" evidence="2">
    <location>
        <begin position="1861"/>
        <end position="1877"/>
    </location>
</feature>
<evidence type="ECO:0000313" key="5">
    <source>
        <dbReference type="Proteomes" id="UP001491088"/>
    </source>
</evidence>
<feature type="compositionally biased region" description="Acidic residues" evidence="2">
    <location>
        <begin position="1888"/>
        <end position="1897"/>
    </location>
</feature>
<dbReference type="EMBL" id="CP150496">
    <property type="protein sequence ID" value="WYW56433.1"/>
    <property type="molecule type" value="Genomic_DNA"/>
</dbReference>
<evidence type="ECO:0000313" key="4">
    <source>
        <dbReference type="EMBL" id="WYW56433.1"/>
    </source>
</evidence>
<protein>
    <submittedName>
        <fullName evidence="4">LamG-like jellyroll fold domain-containing protein</fullName>
    </submittedName>
</protein>
<feature type="region of interest" description="Disordered" evidence="2">
    <location>
        <begin position="269"/>
        <end position="307"/>
    </location>
</feature>
<keyword evidence="1" id="KW-0732">Signal</keyword>
<feature type="region of interest" description="Disordered" evidence="2">
    <location>
        <begin position="1452"/>
        <end position="1472"/>
    </location>
</feature>
<feature type="compositionally biased region" description="Polar residues" evidence="2">
    <location>
        <begin position="1452"/>
        <end position="1467"/>
    </location>
</feature>
<dbReference type="RefSeq" id="WP_340934262.1">
    <property type="nucleotide sequence ID" value="NZ_CP150496.1"/>
</dbReference>
<gene>
    <name evidence="4" type="ORF">WG950_04030</name>
</gene>
<dbReference type="Proteomes" id="UP001491088">
    <property type="component" value="Chromosome"/>
</dbReference>
<feature type="compositionally biased region" description="Polar residues" evidence="2">
    <location>
        <begin position="699"/>
        <end position="716"/>
    </location>
</feature>
<evidence type="ECO:0000256" key="1">
    <source>
        <dbReference type="ARBA" id="ARBA00022729"/>
    </source>
</evidence>
<dbReference type="PANTHER" id="PTHR10199">
    <property type="entry name" value="THROMBOSPONDIN"/>
    <property type="match status" value="1"/>
</dbReference>
<dbReference type="InterPro" id="IPR058515">
    <property type="entry name" value="DUF8202"/>
</dbReference>
<reference evidence="4 5" key="1">
    <citation type="submission" date="2024-03" db="EMBL/GenBank/DDBJ databases">
        <authorList>
            <person name="Cao K."/>
        </authorList>
    </citation>
    <scope>NUCLEOTIDE SEQUENCE [LARGE SCALE GENOMIC DNA]</scope>
    <source>
        <strain evidence="4 5">MCCC 1K00696</strain>
    </source>
</reference>
<name>A0ABZ2TU81_9FLAO</name>
<dbReference type="SUPFAM" id="SSF103647">
    <property type="entry name" value="TSP type-3 repeat"/>
    <property type="match status" value="2"/>
</dbReference>
<dbReference type="PANTHER" id="PTHR10199:SF119">
    <property type="entry name" value="RE20510P"/>
    <property type="match status" value="1"/>
</dbReference>
<accession>A0ABZ2TU81</accession>
<feature type="domain" description="DUF8202" evidence="3">
    <location>
        <begin position="2159"/>
        <end position="2348"/>
    </location>
</feature>
<evidence type="ECO:0000259" key="3">
    <source>
        <dbReference type="Pfam" id="PF26628"/>
    </source>
</evidence>
<feature type="compositionally biased region" description="Low complexity" evidence="2">
    <location>
        <begin position="1566"/>
        <end position="1578"/>
    </location>
</feature>
<dbReference type="InterPro" id="IPR028974">
    <property type="entry name" value="TSP_type-3_rpt"/>
</dbReference>
<feature type="region of interest" description="Disordered" evidence="2">
    <location>
        <begin position="1528"/>
        <end position="1591"/>
    </location>
</feature>